<accession>A0ACC1NWZ9</accession>
<keyword evidence="2" id="KW-1185">Reference proteome</keyword>
<gene>
    <name evidence="1" type="ORF">NQ176_g666</name>
</gene>
<protein>
    <submittedName>
        <fullName evidence="1">Uncharacterized protein</fullName>
    </submittedName>
</protein>
<evidence type="ECO:0000313" key="1">
    <source>
        <dbReference type="EMBL" id="KAJ2983470.1"/>
    </source>
</evidence>
<organism evidence="1 2">
    <name type="scientific">Zarea fungicola</name>
    <dbReference type="NCBI Taxonomy" id="93591"/>
    <lineage>
        <taxon>Eukaryota</taxon>
        <taxon>Fungi</taxon>
        <taxon>Dikarya</taxon>
        <taxon>Ascomycota</taxon>
        <taxon>Pezizomycotina</taxon>
        <taxon>Sordariomycetes</taxon>
        <taxon>Hypocreomycetidae</taxon>
        <taxon>Hypocreales</taxon>
        <taxon>Cordycipitaceae</taxon>
        <taxon>Zarea</taxon>
    </lineage>
</organism>
<evidence type="ECO:0000313" key="2">
    <source>
        <dbReference type="Proteomes" id="UP001143910"/>
    </source>
</evidence>
<dbReference type="EMBL" id="JANJQO010000028">
    <property type="protein sequence ID" value="KAJ2983470.1"/>
    <property type="molecule type" value="Genomic_DNA"/>
</dbReference>
<dbReference type="Proteomes" id="UP001143910">
    <property type="component" value="Unassembled WGS sequence"/>
</dbReference>
<name>A0ACC1NWZ9_9HYPO</name>
<reference evidence="1" key="1">
    <citation type="submission" date="2022-08" db="EMBL/GenBank/DDBJ databases">
        <title>Genome Sequence of Lecanicillium fungicola.</title>
        <authorList>
            <person name="Buettner E."/>
        </authorList>
    </citation>
    <scope>NUCLEOTIDE SEQUENCE</scope>
    <source>
        <strain evidence="1">Babe33</strain>
    </source>
</reference>
<comment type="caution">
    <text evidence="1">The sequence shown here is derived from an EMBL/GenBank/DDBJ whole genome shotgun (WGS) entry which is preliminary data.</text>
</comment>
<sequence>MTKNDILLTDFECLSFDCYGTLVDWEGGIYKALAPLYERLPDEHPLRNDRLTLLRSFIKTEGLVQAENPTALYRQVLSESYGRLADDLGLTASDEEKKSFGLGVGNWPIYPDTSEALKKLQMKFKLVILSNVDNDNFEQTLKRQFQGIKFDAIYTAEDIGSYKPSAHNFEYLIAHCKADLGITADKIIHVAQALPHDHVPATAAGLATAWIERGEDVPSAMGGKLEDFAGRVSFSWHFKNLGEMAEAVTALISKAKVPFQ</sequence>
<proteinExistence type="predicted"/>